<name>A0A9P0FDY8_BRAAE</name>
<gene>
    <name evidence="1" type="ORF">MELIAE_LOCUS3246</name>
</gene>
<sequence length="190" mass="22409">MNITIPFISKTCWSVIHTDKIKIDSLYIPIFEEILEEIHKLHPTLDEEDFDLYWPYSPNDYLHVVNYKSYFTALQLMVRPIILLFLNDVVENHDCVEAYRELKSLDFDESRDDRKSKTSPYDATIVGRDNSSQINLLNFEAELLKEKVCCTKEEIFAYALSKLPKIECFTMDQLQKHNLMELAKKGWFSL</sequence>
<reference evidence="1" key="1">
    <citation type="submission" date="2021-12" db="EMBL/GenBank/DDBJ databases">
        <authorList>
            <person name="King R."/>
        </authorList>
    </citation>
    <scope>NUCLEOTIDE SEQUENCE</scope>
</reference>
<dbReference type="EMBL" id="OV121133">
    <property type="protein sequence ID" value="CAH0550431.1"/>
    <property type="molecule type" value="Genomic_DNA"/>
</dbReference>
<evidence type="ECO:0000313" key="1">
    <source>
        <dbReference type="EMBL" id="CAH0550431.1"/>
    </source>
</evidence>
<evidence type="ECO:0000313" key="2">
    <source>
        <dbReference type="Proteomes" id="UP001154078"/>
    </source>
</evidence>
<accession>A0A9P0FDY8</accession>
<proteinExistence type="predicted"/>
<keyword evidence="2" id="KW-1185">Reference proteome</keyword>
<organism evidence="1 2">
    <name type="scientific">Brassicogethes aeneus</name>
    <name type="common">Rape pollen beetle</name>
    <name type="synonym">Meligethes aeneus</name>
    <dbReference type="NCBI Taxonomy" id="1431903"/>
    <lineage>
        <taxon>Eukaryota</taxon>
        <taxon>Metazoa</taxon>
        <taxon>Ecdysozoa</taxon>
        <taxon>Arthropoda</taxon>
        <taxon>Hexapoda</taxon>
        <taxon>Insecta</taxon>
        <taxon>Pterygota</taxon>
        <taxon>Neoptera</taxon>
        <taxon>Endopterygota</taxon>
        <taxon>Coleoptera</taxon>
        <taxon>Polyphaga</taxon>
        <taxon>Cucujiformia</taxon>
        <taxon>Nitidulidae</taxon>
        <taxon>Meligethinae</taxon>
        <taxon>Brassicogethes</taxon>
    </lineage>
</organism>
<dbReference type="OrthoDB" id="6748512at2759"/>
<protein>
    <submittedName>
        <fullName evidence="1">Uncharacterized protein</fullName>
    </submittedName>
</protein>
<dbReference type="Proteomes" id="UP001154078">
    <property type="component" value="Chromosome 2"/>
</dbReference>
<dbReference type="AlphaFoldDB" id="A0A9P0FDY8"/>